<accession>A0A561PPG3</accession>
<sequence>MKVTIFINMFKHTNKVFFKPNSSYAEKVYDG</sequence>
<keyword evidence="2" id="KW-1185">Reference proteome</keyword>
<dbReference type="EMBL" id="VIWO01000005">
    <property type="protein sequence ID" value="TWF40002.1"/>
    <property type="molecule type" value="Genomic_DNA"/>
</dbReference>
<name>A0A561PPG3_9BACT</name>
<proteinExistence type="predicted"/>
<protein>
    <submittedName>
        <fullName evidence="1">Uncharacterized protein</fullName>
    </submittedName>
</protein>
<gene>
    <name evidence="1" type="ORF">FHW36_105443</name>
</gene>
<organism evidence="1 2">
    <name type="scientific">Chitinophaga polysaccharea</name>
    <dbReference type="NCBI Taxonomy" id="1293035"/>
    <lineage>
        <taxon>Bacteria</taxon>
        <taxon>Pseudomonadati</taxon>
        <taxon>Bacteroidota</taxon>
        <taxon>Chitinophagia</taxon>
        <taxon>Chitinophagales</taxon>
        <taxon>Chitinophagaceae</taxon>
        <taxon>Chitinophaga</taxon>
    </lineage>
</organism>
<evidence type="ECO:0000313" key="1">
    <source>
        <dbReference type="EMBL" id="TWF40002.1"/>
    </source>
</evidence>
<dbReference type="AlphaFoldDB" id="A0A561PPG3"/>
<evidence type="ECO:0000313" key="2">
    <source>
        <dbReference type="Proteomes" id="UP000320811"/>
    </source>
</evidence>
<comment type="caution">
    <text evidence="1">The sequence shown here is derived from an EMBL/GenBank/DDBJ whole genome shotgun (WGS) entry which is preliminary data.</text>
</comment>
<dbReference type="Proteomes" id="UP000320811">
    <property type="component" value="Unassembled WGS sequence"/>
</dbReference>
<reference evidence="1 2" key="1">
    <citation type="submission" date="2019-06" db="EMBL/GenBank/DDBJ databases">
        <title>Sorghum-associated microbial communities from plants grown in Nebraska, USA.</title>
        <authorList>
            <person name="Schachtman D."/>
        </authorList>
    </citation>
    <scope>NUCLEOTIDE SEQUENCE [LARGE SCALE GENOMIC DNA]</scope>
    <source>
        <strain evidence="1 2">1209</strain>
    </source>
</reference>